<reference evidence="6 7" key="1">
    <citation type="submission" date="2018-07" db="EMBL/GenBank/DDBJ databases">
        <authorList>
            <person name="Quirk P.G."/>
            <person name="Krulwich T.A."/>
        </authorList>
    </citation>
    <scope>NUCLEOTIDE SEQUENCE [LARGE SCALE GENOMIC DNA]</scope>
    <source>
        <strain evidence="6 7">CC-BB4</strain>
    </source>
</reference>
<dbReference type="PANTHER" id="PTHR30419">
    <property type="entry name" value="HTH-TYPE TRANSCRIPTIONAL REGULATOR YBHD"/>
    <property type="match status" value="1"/>
</dbReference>
<dbReference type="SUPFAM" id="SSF53850">
    <property type="entry name" value="Periplasmic binding protein-like II"/>
    <property type="match status" value="1"/>
</dbReference>
<dbReference type="Pfam" id="PF03466">
    <property type="entry name" value="LysR_substrate"/>
    <property type="match status" value="1"/>
</dbReference>
<proteinExistence type="inferred from homology"/>
<keyword evidence="7" id="KW-1185">Reference proteome</keyword>
<dbReference type="InterPro" id="IPR005119">
    <property type="entry name" value="LysR_subst-bd"/>
</dbReference>
<dbReference type="SUPFAM" id="SSF46785">
    <property type="entry name" value="Winged helix' DNA-binding domain"/>
    <property type="match status" value="1"/>
</dbReference>
<evidence type="ECO:0000256" key="2">
    <source>
        <dbReference type="ARBA" id="ARBA00023015"/>
    </source>
</evidence>
<dbReference type="GO" id="GO:0003700">
    <property type="term" value="F:DNA-binding transcription factor activity"/>
    <property type="evidence" value="ECO:0007669"/>
    <property type="project" value="InterPro"/>
</dbReference>
<name>A0A345ZTR5_9HYPH</name>
<dbReference type="InterPro" id="IPR050950">
    <property type="entry name" value="HTH-type_LysR_regulators"/>
</dbReference>
<dbReference type="OrthoDB" id="8437302at2"/>
<dbReference type="Gene3D" id="1.10.10.10">
    <property type="entry name" value="Winged helix-like DNA-binding domain superfamily/Winged helix DNA-binding domain"/>
    <property type="match status" value="1"/>
</dbReference>
<comment type="similarity">
    <text evidence="1">Belongs to the LysR transcriptional regulatory family.</text>
</comment>
<keyword evidence="3" id="KW-0238">DNA-binding</keyword>
<keyword evidence="2" id="KW-0805">Transcription regulation</keyword>
<evidence type="ECO:0000259" key="5">
    <source>
        <dbReference type="PROSITE" id="PS50931"/>
    </source>
</evidence>
<evidence type="ECO:0000256" key="4">
    <source>
        <dbReference type="ARBA" id="ARBA00023163"/>
    </source>
</evidence>
<dbReference type="GO" id="GO:0005829">
    <property type="term" value="C:cytosol"/>
    <property type="evidence" value="ECO:0007669"/>
    <property type="project" value="TreeGrafter"/>
</dbReference>
<dbReference type="InterPro" id="IPR036388">
    <property type="entry name" value="WH-like_DNA-bd_sf"/>
</dbReference>
<dbReference type="GO" id="GO:0003677">
    <property type="term" value="F:DNA binding"/>
    <property type="evidence" value="ECO:0007669"/>
    <property type="project" value="UniProtKB-KW"/>
</dbReference>
<dbReference type="PANTHER" id="PTHR30419:SF8">
    <property type="entry name" value="NITROGEN ASSIMILATION TRANSCRIPTIONAL ACTIVATOR-RELATED"/>
    <property type="match status" value="1"/>
</dbReference>
<evidence type="ECO:0000256" key="3">
    <source>
        <dbReference type="ARBA" id="ARBA00023125"/>
    </source>
</evidence>
<feature type="domain" description="HTH lysR-type" evidence="5">
    <location>
        <begin position="3"/>
        <end position="60"/>
    </location>
</feature>
<dbReference type="Pfam" id="PF00126">
    <property type="entry name" value="HTH_1"/>
    <property type="match status" value="1"/>
</dbReference>
<evidence type="ECO:0000256" key="1">
    <source>
        <dbReference type="ARBA" id="ARBA00009437"/>
    </source>
</evidence>
<dbReference type="PRINTS" id="PR00039">
    <property type="entry name" value="HTHLYSR"/>
</dbReference>
<dbReference type="EMBL" id="CP031417">
    <property type="protein sequence ID" value="AXK80312.1"/>
    <property type="molecule type" value="Genomic_DNA"/>
</dbReference>
<gene>
    <name evidence="6" type="ORF">DW352_07145</name>
</gene>
<accession>A0A345ZTR5</accession>
<dbReference type="PROSITE" id="PS50931">
    <property type="entry name" value="HTH_LYSR"/>
    <property type="match status" value="1"/>
</dbReference>
<dbReference type="FunFam" id="1.10.10.10:FF:000001">
    <property type="entry name" value="LysR family transcriptional regulator"/>
    <property type="match status" value="1"/>
</dbReference>
<sequence>MNITIRQIEAFLKVAECGSFTRAAERLHVAQPALSQHVRDLESELGIRLFDRTTRRVELTEGGREFRNTAAKIVEDLELAARHAHELATRKRGKVTIATPPLLAGAILPWAIADFRAEFPGIQITVVEAGADEIVAQVRSGTVDCGFGTFRAGEDGIVSTPVTSDSLALFCPLSHPLAKKKRINWSELENQPLVTLTRDSGIRLLVELGCETAQIGMTITHEVSHVTTALAMVEAGLGIAVLPTYARVAMRQGAIAAVPMANPTITRDIVLITPAGRSVSPALSSFARALTKRTIATFPPKPKRA</sequence>
<evidence type="ECO:0000313" key="7">
    <source>
        <dbReference type="Proteomes" id="UP000254889"/>
    </source>
</evidence>
<dbReference type="InterPro" id="IPR000847">
    <property type="entry name" value="LysR_HTH_N"/>
</dbReference>
<organism evidence="6 7">
    <name type="scientific">Pseudolabrys taiwanensis</name>
    <dbReference type="NCBI Taxonomy" id="331696"/>
    <lineage>
        <taxon>Bacteria</taxon>
        <taxon>Pseudomonadati</taxon>
        <taxon>Pseudomonadota</taxon>
        <taxon>Alphaproteobacteria</taxon>
        <taxon>Hyphomicrobiales</taxon>
        <taxon>Xanthobacteraceae</taxon>
        <taxon>Pseudolabrys</taxon>
    </lineage>
</organism>
<dbReference type="AlphaFoldDB" id="A0A345ZTR5"/>
<protein>
    <submittedName>
        <fullName evidence="6">LysR family transcriptional regulator</fullName>
    </submittedName>
</protein>
<dbReference type="KEGG" id="ptaw:DW352_07145"/>
<evidence type="ECO:0000313" key="6">
    <source>
        <dbReference type="EMBL" id="AXK80312.1"/>
    </source>
</evidence>
<dbReference type="InterPro" id="IPR036390">
    <property type="entry name" value="WH_DNA-bd_sf"/>
</dbReference>
<dbReference type="RefSeq" id="WP_115689838.1">
    <property type="nucleotide sequence ID" value="NZ_CP031417.1"/>
</dbReference>
<dbReference type="Gene3D" id="3.40.190.290">
    <property type="match status" value="1"/>
</dbReference>
<dbReference type="Proteomes" id="UP000254889">
    <property type="component" value="Chromosome"/>
</dbReference>
<keyword evidence="4" id="KW-0804">Transcription</keyword>
<dbReference type="CDD" id="cd08440">
    <property type="entry name" value="PBP2_LTTR_like_4"/>
    <property type="match status" value="1"/>
</dbReference>